<evidence type="ECO:0000259" key="11">
    <source>
        <dbReference type="SMART" id="SM00382"/>
    </source>
</evidence>
<feature type="domain" description="AAA+ ATPase" evidence="11">
    <location>
        <begin position="146"/>
        <end position="290"/>
    </location>
</feature>
<dbReference type="Gene3D" id="3.40.50.300">
    <property type="entry name" value="P-loop containing nucleotide triphosphate hydrolases"/>
    <property type="match status" value="1"/>
</dbReference>
<dbReference type="SUPFAM" id="SSF52540">
    <property type="entry name" value="P-loop containing nucleoside triphosphate hydrolases"/>
    <property type="match status" value="2"/>
</dbReference>
<evidence type="ECO:0000313" key="12">
    <source>
        <dbReference type="EMBL" id="CAG8971043.1"/>
    </source>
</evidence>
<dbReference type="InterPro" id="IPR003593">
    <property type="entry name" value="AAA+_ATPase"/>
</dbReference>
<comment type="similarity">
    <text evidence="9">Belongs to the helicase family.</text>
</comment>
<keyword evidence="8" id="KW-0413">Isomerase</keyword>
<dbReference type="GO" id="GO:0043139">
    <property type="term" value="F:5'-3' DNA helicase activity"/>
    <property type="evidence" value="ECO:0007669"/>
    <property type="project" value="UniProtKB-EC"/>
</dbReference>
<dbReference type="InterPro" id="IPR011320">
    <property type="entry name" value="RNase_H1_N"/>
</dbReference>
<reference evidence="12" key="1">
    <citation type="submission" date="2021-07" db="EMBL/GenBank/DDBJ databases">
        <authorList>
            <person name="Durling M."/>
        </authorList>
    </citation>
    <scope>NUCLEOTIDE SEQUENCE</scope>
</reference>
<dbReference type="Pfam" id="PF21530">
    <property type="entry name" value="Pif1_2B_dom"/>
    <property type="match status" value="1"/>
</dbReference>
<dbReference type="Pfam" id="PF05970">
    <property type="entry name" value="PIF1"/>
    <property type="match status" value="1"/>
</dbReference>
<dbReference type="SUPFAM" id="SSF55658">
    <property type="entry name" value="L9 N-domain-like"/>
    <property type="match status" value="1"/>
</dbReference>
<keyword evidence="1 9" id="KW-0547">Nucleotide-binding</keyword>
<dbReference type="InterPro" id="IPR049163">
    <property type="entry name" value="Pif1-like_2B_dom"/>
</dbReference>
<keyword evidence="4 9" id="KW-0347">Helicase</keyword>
<dbReference type="OrthoDB" id="432234at2759"/>
<dbReference type="InterPro" id="IPR009027">
    <property type="entry name" value="Ribosomal_bL9/RNase_H1_N"/>
</dbReference>
<proteinExistence type="inferred from homology"/>
<dbReference type="GO" id="GO:0006281">
    <property type="term" value="P:DNA repair"/>
    <property type="evidence" value="ECO:0007669"/>
    <property type="project" value="UniProtKB-KW"/>
</dbReference>
<evidence type="ECO:0000256" key="5">
    <source>
        <dbReference type="ARBA" id="ARBA00022840"/>
    </source>
</evidence>
<accession>A0A9N9LC27</accession>
<dbReference type="Pfam" id="PF01693">
    <property type="entry name" value="Cauli_VI"/>
    <property type="match status" value="1"/>
</dbReference>
<dbReference type="GO" id="GO:0016787">
    <property type="term" value="F:hydrolase activity"/>
    <property type="evidence" value="ECO:0007669"/>
    <property type="project" value="UniProtKB-KW"/>
</dbReference>
<dbReference type="GO" id="GO:0005524">
    <property type="term" value="F:ATP binding"/>
    <property type="evidence" value="ECO:0007669"/>
    <property type="project" value="UniProtKB-KW"/>
</dbReference>
<evidence type="ECO:0000256" key="4">
    <source>
        <dbReference type="ARBA" id="ARBA00022806"/>
    </source>
</evidence>
<comment type="catalytic activity">
    <reaction evidence="9">
        <text>ATP + H2O = ADP + phosphate + H(+)</text>
        <dbReference type="Rhea" id="RHEA:13065"/>
        <dbReference type="ChEBI" id="CHEBI:15377"/>
        <dbReference type="ChEBI" id="CHEBI:15378"/>
        <dbReference type="ChEBI" id="CHEBI:30616"/>
        <dbReference type="ChEBI" id="CHEBI:43474"/>
        <dbReference type="ChEBI" id="CHEBI:456216"/>
        <dbReference type="EC" id="5.6.2.3"/>
    </reaction>
</comment>
<evidence type="ECO:0000313" key="13">
    <source>
        <dbReference type="Proteomes" id="UP000701801"/>
    </source>
</evidence>
<organism evidence="12 13">
    <name type="scientific">Hymenoscyphus albidus</name>
    <dbReference type="NCBI Taxonomy" id="595503"/>
    <lineage>
        <taxon>Eukaryota</taxon>
        <taxon>Fungi</taxon>
        <taxon>Dikarya</taxon>
        <taxon>Ascomycota</taxon>
        <taxon>Pezizomycotina</taxon>
        <taxon>Leotiomycetes</taxon>
        <taxon>Helotiales</taxon>
        <taxon>Helotiaceae</taxon>
        <taxon>Hymenoscyphus</taxon>
    </lineage>
</organism>
<dbReference type="InterPro" id="IPR051055">
    <property type="entry name" value="PIF1_helicase"/>
</dbReference>
<name>A0A9N9LC27_9HELO</name>
<dbReference type="EMBL" id="CAJVRM010000006">
    <property type="protein sequence ID" value="CAG8971043.1"/>
    <property type="molecule type" value="Genomic_DNA"/>
</dbReference>
<evidence type="ECO:0000256" key="3">
    <source>
        <dbReference type="ARBA" id="ARBA00022801"/>
    </source>
</evidence>
<evidence type="ECO:0000256" key="6">
    <source>
        <dbReference type="ARBA" id="ARBA00023125"/>
    </source>
</evidence>
<sequence>MGKKRAKVAYVVFQGRVPGIYDDWAQCEAQVNGHSGSVFQGYHTREEAVADWRDFQEEEARGTKRTLDETIDSITTRSASADQIEKKQRIVANIDDPSSKYAEAPRPVEPGSQDPPLMADPEMIEDEGEGVQLTAEQKAVVDLALARHNIFLTGAAGSGKTVTLKEIIRQLQARHKSHESKGLLNVHIVAPTGIAALPLNGRTTYSFAGWKPDSLQKPMKELLEIIRATTVEAVKHLKVLIIEEVSMVESQFLERLNRLFQHILFSNLPFGGKQVIFVGDFHQLPPVKPFQFCLECGEPMSNRGWTYSCKAEIPAYQHACQKVKFDAGDKWAFKAQVWADLKLRHVKLEHIHRQKDTNFQDVLNKIRNGLPLEDHEWEDLERTKELPPNAFAVRLMSRIIMVNQFNEIELAKLSTEERSWTAFDTCVKKSYENSDKFPPRSTAIAAKLKELKDGLKDHSFQTELKLKIGAKVVLLHNLNPKLGLVNGSQGEVVKFSDAEGWKTKEISQWESMRAKDFTGRNGYFVPVVKFSNGRCHSIPPIIHDATKIDGNDRYLVSRSQIPLTLGWALSIHKSQGMSLQYAEVSSRDIFEPGQLYVGVSRVSTLEGLVVTGFQREMLGLDEEVTRFYNETAWEKLDV</sequence>
<keyword evidence="2 9" id="KW-0227">DNA damage</keyword>
<dbReference type="GO" id="GO:0000723">
    <property type="term" value="P:telomere maintenance"/>
    <property type="evidence" value="ECO:0007669"/>
    <property type="project" value="InterPro"/>
</dbReference>
<keyword evidence="9" id="KW-0233">DNA recombination</keyword>
<keyword evidence="5 9" id="KW-0067">ATP-binding</keyword>
<keyword evidence="3 9" id="KW-0378">Hydrolase</keyword>
<dbReference type="Gene3D" id="3.40.970.10">
    <property type="entry name" value="Ribonuclease H1, N-terminal domain"/>
    <property type="match status" value="1"/>
</dbReference>
<keyword evidence="7 9" id="KW-0234">DNA repair</keyword>
<dbReference type="InterPro" id="IPR010285">
    <property type="entry name" value="DNA_helicase_pif1-like_DEAD"/>
</dbReference>
<dbReference type="InterPro" id="IPR027417">
    <property type="entry name" value="P-loop_NTPase"/>
</dbReference>
<keyword evidence="6" id="KW-0238">DNA-binding</keyword>
<dbReference type="SMART" id="SM00382">
    <property type="entry name" value="AAA"/>
    <property type="match status" value="1"/>
</dbReference>
<dbReference type="AlphaFoldDB" id="A0A9N9LC27"/>
<dbReference type="PANTHER" id="PTHR47642">
    <property type="entry name" value="ATP-DEPENDENT DNA HELICASE"/>
    <property type="match status" value="1"/>
</dbReference>
<dbReference type="InterPro" id="IPR037056">
    <property type="entry name" value="RNase_H1_N_sf"/>
</dbReference>
<evidence type="ECO:0000256" key="7">
    <source>
        <dbReference type="ARBA" id="ARBA00023204"/>
    </source>
</evidence>
<dbReference type="PANTHER" id="PTHR47642:SF5">
    <property type="entry name" value="ATP-DEPENDENT DNA HELICASE"/>
    <property type="match status" value="1"/>
</dbReference>
<protein>
    <recommendedName>
        <fullName evidence="9">ATP-dependent DNA helicase</fullName>
        <ecNumber evidence="9">5.6.2.3</ecNumber>
    </recommendedName>
</protein>
<evidence type="ECO:0000256" key="9">
    <source>
        <dbReference type="RuleBase" id="RU363044"/>
    </source>
</evidence>
<dbReference type="Proteomes" id="UP000701801">
    <property type="component" value="Unassembled WGS sequence"/>
</dbReference>
<dbReference type="GO" id="GO:0006310">
    <property type="term" value="P:DNA recombination"/>
    <property type="evidence" value="ECO:0007669"/>
    <property type="project" value="UniProtKB-KW"/>
</dbReference>
<dbReference type="CDD" id="cd18809">
    <property type="entry name" value="SF1_C_RecD"/>
    <property type="match status" value="1"/>
</dbReference>
<evidence type="ECO:0000256" key="8">
    <source>
        <dbReference type="ARBA" id="ARBA00023235"/>
    </source>
</evidence>
<keyword evidence="13" id="KW-1185">Reference proteome</keyword>
<feature type="region of interest" description="Disordered" evidence="10">
    <location>
        <begin position="90"/>
        <end position="114"/>
    </location>
</feature>
<comment type="cofactor">
    <cofactor evidence="9">
        <name>Mg(2+)</name>
        <dbReference type="ChEBI" id="CHEBI:18420"/>
    </cofactor>
</comment>
<evidence type="ECO:0000256" key="1">
    <source>
        <dbReference type="ARBA" id="ARBA00022741"/>
    </source>
</evidence>
<evidence type="ECO:0000256" key="10">
    <source>
        <dbReference type="SAM" id="MobiDB-lite"/>
    </source>
</evidence>
<evidence type="ECO:0000256" key="2">
    <source>
        <dbReference type="ARBA" id="ARBA00022763"/>
    </source>
</evidence>
<dbReference type="EC" id="5.6.2.3" evidence="9"/>
<comment type="caution">
    <text evidence="12">The sequence shown here is derived from an EMBL/GenBank/DDBJ whole genome shotgun (WGS) entry which is preliminary data.</text>
</comment>
<gene>
    <name evidence="12" type="ORF">HYALB_00005281</name>
</gene>